<sequence>MTTFKKPNGNSSLLSMYTGDIGMMRFFHEELIRTLQTLYWALRLYSVIKQL</sequence>
<dbReference type="EMBL" id="LJPM01000041">
    <property type="protein sequence ID" value="KPW26551.1"/>
    <property type="molecule type" value="Genomic_DNA"/>
</dbReference>
<dbReference type="PATRIC" id="fig|199198.5.peg.2234"/>
<evidence type="ECO:0000313" key="2">
    <source>
        <dbReference type="Proteomes" id="UP000050297"/>
    </source>
</evidence>
<organism evidence="1 2">
    <name type="scientific">Pseudomonas syringae pv. aceris</name>
    <dbReference type="NCBI Taxonomy" id="199198"/>
    <lineage>
        <taxon>Bacteria</taxon>
        <taxon>Pseudomonadati</taxon>
        <taxon>Pseudomonadota</taxon>
        <taxon>Gammaproteobacteria</taxon>
        <taxon>Pseudomonadales</taxon>
        <taxon>Pseudomonadaceae</taxon>
        <taxon>Pseudomonas</taxon>
        <taxon>Pseudomonas syringae</taxon>
    </lineage>
</organism>
<evidence type="ECO:0000313" key="1">
    <source>
        <dbReference type="EMBL" id="KPW26551.1"/>
    </source>
</evidence>
<dbReference type="Proteomes" id="UP000050297">
    <property type="component" value="Unassembled WGS sequence"/>
</dbReference>
<gene>
    <name evidence="1" type="ORF">ALO91_01578</name>
</gene>
<protein>
    <submittedName>
        <fullName evidence="1">Uncharacterized protein</fullName>
    </submittedName>
</protein>
<proteinExistence type="predicted"/>
<name>A0A0P9M9H7_PSESX</name>
<reference evidence="1 2" key="1">
    <citation type="submission" date="2015-09" db="EMBL/GenBank/DDBJ databases">
        <title>Genome announcement of multiple Pseudomonas syringae strains.</title>
        <authorList>
            <person name="Thakur S."/>
            <person name="Wang P.W."/>
            <person name="Gong Y."/>
            <person name="Weir B.S."/>
            <person name="Guttman D.S."/>
        </authorList>
    </citation>
    <scope>NUCLEOTIDE SEQUENCE [LARGE SCALE GENOMIC DNA]</scope>
    <source>
        <strain evidence="1 2">ICMP2802</strain>
    </source>
</reference>
<accession>A0A0P9M9H7</accession>
<comment type="caution">
    <text evidence="1">The sequence shown here is derived from an EMBL/GenBank/DDBJ whole genome shotgun (WGS) entry which is preliminary data.</text>
</comment>
<dbReference type="AlphaFoldDB" id="A0A0P9M9H7"/>